<feature type="chain" id="PRO_5018712695" description="Reverse transcriptase Ty1/copia-type domain-containing protein" evidence="1">
    <location>
        <begin position="21"/>
        <end position="194"/>
    </location>
</feature>
<evidence type="ECO:0000313" key="4">
    <source>
        <dbReference type="Proteomes" id="UP000004994"/>
    </source>
</evidence>
<keyword evidence="4" id="KW-1185">Reference proteome</keyword>
<feature type="signal peptide" evidence="1">
    <location>
        <begin position="1"/>
        <end position="20"/>
    </location>
</feature>
<proteinExistence type="predicted"/>
<evidence type="ECO:0000313" key="3">
    <source>
        <dbReference type="EnsemblPlants" id="Solyc04g049873.1.1"/>
    </source>
</evidence>
<dbReference type="InParanoid" id="A0A3Q7G410"/>
<reference evidence="3" key="2">
    <citation type="submission" date="2019-01" db="UniProtKB">
        <authorList>
            <consortium name="EnsemblPlants"/>
        </authorList>
    </citation>
    <scope>IDENTIFICATION</scope>
    <source>
        <strain evidence="3">cv. Heinz 1706</strain>
    </source>
</reference>
<dbReference type="AlphaFoldDB" id="A0A3Q7G410"/>
<sequence length="194" mass="21941">MWMILLSQELFISFFRVVLKLGEKFSMKDLGPLHFLLGIKVNYFEGGINLNQRKYGAEMLAKKDMTLAKAIATPLARKHGLLEDVGIASLQYLTLTRPDITRAMNLAIQFMKIPNVEHSRSKSDIQLIYTLDSELLHNHYVGCMSTQMQIGEVVEKLGDQLHVQIVFLDLEETCTIARSSAEAYYRALASTTAK</sequence>
<organism evidence="3">
    <name type="scientific">Solanum lycopersicum</name>
    <name type="common">Tomato</name>
    <name type="synonym">Lycopersicon esculentum</name>
    <dbReference type="NCBI Taxonomy" id="4081"/>
    <lineage>
        <taxon>Eukaryota</taxon>
        <taxon>Viridiplantae</taxon>
        <taxon>Streptophyta</taxon>
        <taxon>Embryophyta</taxon>
        <taxon>Tracheophyta</taxon>
        <taxon>Spermatophyta</taxon>
        <taxon>Magnoliopsida</taxon>
        <taxon>eudicotyledons</taxon>
        <taxon>Gunneridae</taxon>
        <taxon>Pentapetalae</taxon>
        <taxon>asterids</taxon>
        <taxon>lamiids</taxon>
        <taxon>Solanales</taxon>
        <taxon>Solanaceae</taxon>
        <taxon>Solanoideae</taxon>
        <taxon>Solaneae</taxon>
        <taxon>Solanum</taxon>
        <taxon>Solanum subgen. Lycopersicon</taxon>
    </lineage>
</organism>
<dbReference type="Gramene" id="Solyc04g049873.1.1">
    <property type="protein sequence ID" value="Solyc04g049873.1.1"/>
    <property type="gene ID" value="Solyc04g049873.1"/>
</dbReference>
<evidence type="ECO:0000256" key="1">
    <source>
        <dbReference type="SAM" id="SignalP"/>
    </source>
</evidence>
<accession>A0A3Q7G410</accession>
<dbReference type="Pfam" id="PF07727">
    <property type="entry name" value="RVT_2"/>
    <property type="match status" value="1"/>
</dbReference>
<dbReference type="EnsemblPlants" id="Solyc04g049873.1.1">
    <property type="protein sequence ID" value="Solyc04g049873.1.1"/>
    <property type="gene ID" value="Solyc04g049873.1"/>
</dbReference>
<evidence type="ECO:0000259" key="2">
    <source>
        <dbReference type="Pfam" id="PF07727"/>
    </source>
</evidence>
<dbReference type="Proteomes" id="UP000004994">
    <property type="component" value="Chromosome 4"/>
</dbReference>
<dbReference type="InterPro" id="IPR013103">
    <property type="entry name" value="RVT_2"/>
</dbReference>
<protein>
    <recommendedName>
        <fullName evidence="2">Reverse transcriptase Ty1/copia-type domain-containing protein</fullName>
    </recommendedName>
</protein>
<dbReference type="STRING" id="4081.A0A3Q7G410"/>
<reference evidence="3" key="1">
    <citation type="journal article" date="2012" name="Nature">
        <title>The tomato genome sequence provides insights into fleshy fruit evolution.</title>
        <authorList>
            <consortium name="Tomato Genome Consortium"/>
        </authorList>
    </citation>
    <scope>NUCLEOTIDE SEQUENCE [LARGE SCALE GENOMIC DNA]</scope>
    <source>
        <strain evidence="3">cv. Heinz 1706</strain>
    </source>
</reference>
<keyword evidence="1" id="KW-0732">Signal</keyword>
<feature type="domain" description="Reverse transcriptase Ty1/copia-type" evidence="2">
    <location>
        <begin position="18"/>
        <end position="75"/>
    </location>
</feature>
<name>A0A3Q7G410_SOLLC</name>